<dbReference type="Gene3D" id="1.20.1270.280">
    <property type="match status" value="1"/>
</dbReference>
<dbReference type="Proteomes" id="UP000277204">
    <property type="component" value="Unassembled WGS sequence"/>
</dbReference>
<sequence length="322" mass="36330">MISNLLKLQEAISDDDSIVVSTGLDRKKSVVDTDTRPLWMRQLLTSAKTWLSLLPDALKPLMRTPENLRDPLYRFFEREVNTGCNLLTTVRGDLSVVIAVCAGERKPTNHHRLLMSDLTKGIIPKDWRRYTFPEGLTVIQWINDFVSRLRQLLLVTETSSNGVAGLRDIQVWLGGLFMPEAYITATRQFVAQSNGWALEELYLDVELVIVEKGKKPPQLPSSNSGAFVVRDLWLMGAEPLNATTIQLSGSISVELPVTVLKWIKLSNDERVERFLEKEGNVRLPVYMNGSRNVVLFTLQMMSSESSNRFYERGVAFLASSLA</sequence>
<reference evidence="1 2" key="1">
    <citation type="submission" date="2018-11" db="EMBL/GenBank/DDBJ databases">
        <authorList>
            <consortium name="Pathogen Informatics"/>
        </authorList>
    </citation>
    <scope>NUCLEOTIDE SEQUENCE [LARGE SCALE GENOMIC DNA]</scope>
    <source>
        <strain evidence="1 2">Zambia</strain>
    </source>
</reference>
<dbReference type="PANTHER" id="PTHR45703:SF36">
    <property type="entry name" value="DYNEIN HEAVY CHAIN, CYTOPLASMIC"/>
    <property type="match status" value="1"/>
</dbReference>
<dbReference type="GO" id="GO:0045505">
    <property type="term" value="F:dynein intermediate chain binding"/>
    <property type="evidence" value="ECO:0007669"/>
    <property type="project" value="InterPro"/>
</dbReference>
<evidence type="ECO:0000313" key="1">
    <source>
        <dbReference type="EMBL" id="VDP44612.1"/>
    </source>
</evidence>
<dbReference type="Pfam" id="PF18199">
    <property type="entry name" value="Dynein_C"/>
    <property type="match status" value="1"/>
</dbReference>
<dbReference type="EMBL" id="UZAI01019341">
    <property type="protein sequence ID" value="VDP44612.1"/>
    <property type="molecule type" value="Genomic_DNA"/>
</dbReference>
<organism evidence="1 2">
    <name type="scientific">Schistosoma margrebowiei</name>
    <dbReference type="NCBI Taxonomy" id="48269"/>
    <lineage>
        <taxon>Eukaryota</taxon>
        <taxon>Metazoa</taxon>
        <taxon>Spiralia</taxon>
        <taxon>Lophotrochozoa</taxon>
        <taxon>Platyhelminthes</taxon>
        <taxon>Trematoda</taxon>
        <taxon>Digenea</taxon>
        <taxon>Strigeidida</taxon>
        <taxon>Schistosomatoidea</taxon>
        <taxon>Schistosomatidae</taxon>
        <taxon>Schistosoma</taxon>
    </lineage>
</organism>
<dbReference type="GO" id="GO:0007018">
    <property type="term" value="P:microtubule-based movement"/>
    <property type="evidence" value="ECO:0007669"/>
    <property type="project" value="InterPro"/>
</dbReference>
<dbReference type="FunFam" id="1.20.1270.280:FF:000004">
    <property type="entry name" value="Cytoplasmic dynein heavy chain 2"/>
    <property type="match status" value="1"/>
</dbReference>
<dbReference type="PANTHER" id="PTHR45703">
    <property type="entry name" value="DYNEIN HEAVY CHAIN"/>
    <property type="match status" value="1"/>
</dbReference>
<dbReference type="FunFam" id="3.10.490.20:FF:000004">
    <property type="entry name" value="Cytoplasmic dynein heavy chain 2"/>
    <property type="match status" value="1"/>
</dbReference>
<dbReference type="InterPro" id="IPR026983">
    <property type="entry name" value="DHC"/>
</dbReference>
<dbReference type="AlphaFoldDB" id="A0A183N3B7"/>
<dbReference type="GO" id="GO:0051959">
    <property type="term" value="F:dynein light intermediate chain binding"/>
    <property type="evidence" value="ECO:0007669"/>
    <property type="project" value="InterPro"/>
</dbReference>
<dbReference type="InterPro" id="IPR043160">
    <property type="entry name" value="Dynein_C_barrel"/>
</dbReference>
<dbReference type="GO" id="GO:0030286">
    <property type="term" value="C:dynein complex"/>
    <property type="evidence" value="ECO:0007669"/>
    <property type="project" value="InterPro"/>
</dbReference>
<dbReference type="InterPro" id="IPR041228">
    <property type="entry name" value="Dynein_C"/>
</dbReference>
<accession>A0A183N3B7</accession>
<dbReference type="STRING" id="48269.A0A183N3B7"/>
<gene>
    <name evidence="1" type="ORF">SMRZ_LOCUS22792</name>
</gene>
<evidence type="ECO:0000313" key="2">
    <source>
        <dbReference type="Proteomes" id="UP000277204"/>
    </source>
</evidence>
<name>A0A183N3B7_9TREM</name>
<dbReference type="Gene3D" id="3.10.490.20">
    <property type="match status" value="1"/>
</dbReference>
<protein>
    <submittedName>
        <fullName evidence="1">Uncharacterized protein</fullName>
    </submittedName>
</protein>
<keyword evidence="2" id="KW-1185">Reference proteome</keyword>
<proteinExistence type="predicted"/>